<sequence length="213" mass="23574">MTTESQPTPGQLTIGELLEGIELPAMDEHLRHVRETLAEVARHQIDLTPLTSGLERALTQAVEPVRLALADLPPLRLDLSWLDDLLRDHAPWQQIPDRMLESLAGVLDDARIAVEDGQERDVPEEMLAELEEQADRFAATAPGPVPPTVQKYMFAFYIAALMWSALMYVSVTSDTANAVLDETIQHGEIAVAVFVAACVAWDRRGGGRQDRED</sequence>
<dbReference type="RefSeq" id="WP_345045331.1">
    <property type="nucleotide sequence ID" value="NZ_BAAAYL010000002.1"/>
</dbReference>
<evidence type="ECO:0000313" key="2">
    <source>
        <dbReference type="Proteomes" id="UP001499990"/>
    </source>
</evidence>
<dbReference type="Proteomes" id="UP001499990">
    <property type="component" value="Unassembled WGS sequence"/>
</dbReference>
<reference evidence="2" key="1">
    <citation type="journal article" date="2019" name="Int. J. Syst. Evol. Microbiol.">
        <title>The Global Catalogue of Microorganisms (GCM) 10K type strain sequencing project: providing services to taxonomists for standard genome sequencing and annotation.</title>
        <authorList>
            <consortium name="The Broad Institute Genomics Platform"/>
            <consortium name="The Broad Institute Genome Sequencing Center for Infectious Disease"/>
            <person name="Wu L."/>
            <person name="Ma J."/>
        </authorList>
    </citation>
    <scope>NUCLEOTIDE SEQUENCE [LARGE SCALE GENOMIC DNA]</scope>
    <source>
        <strain evidence="2">JCM 9651</strain>
    </source>
</reference>
<accession>A0ABP6SMF8</accession>
<name>A0ABP6SMF8_9ACTN</name>
<organism evidence="1 2">
    <name type="scientific">Streptomyces sannanensis</name>
    <dbReference type="NCBI Taxonomy" id="285536"/>
    <lineage>
        <taxon>Bacteria</taxon>
        <taxon>Bacillati</taxon>
        <taxon>Actinomycetota</taxon>
        <taxon>Actinomycetes</taxon>
        <taxon>Kitasatosporales</taxon>
        <taxon>Streptomycetaceae</taxon>
        <taxon>Streptomyces</taxon>
    </lineage>
</organism>
<keyword evidence="2" id="KW-1185">Reference proteome</keyword>
<protein>
    <submittedName>
        <fullName evidence="1">Uncharacterized protein</fullName>
    </submittedName>
</protein>
<dbReference type="EMBL" id="BAAAYL010000002">
    <property type="protein sequence ID" value="GAA3380778.1"/>
    <property type="molecule type" value="Genomic_DNA"/>
</dbReference>
<gene>
    <name evidence="1" type="ORF">GCM10020367_69420</name>
</gene>
<proteinExistence type="predicted"/>
<comment type="caution">
    <text evidence="1">The sequence shown here is derived from an EMBL/GenBank/DDBJ whole genome shotgun (WGS) entry which is preliminary data.</text>
</comment>
<evidence type="ECO:0000313" key="1">
    <source>
        <dbReference type="EMBL" id="GAA3380778.1"/>
    </source>
</evidence>